<dbReference type="EMBL" id="CAJPDS010000090">
    <property type="protein sequence ID" value="CAF9936238.1"/>
    <property type="molecule type" value="Genomic_DNA"/>
</dbReference>
<keyword evidence="2" id="KW-0539">Nucleus</keyword>
<reference evidence="4" key="1">
    <citation type="submission" date="2021-03" db="EMBL/GenBank/DDBJ databases">
        <authorList>
            <person name="Tagirdzhanova G."/>
        </authorList>
    </citation>
    <scope>NUCLEOTIDE SEQUENCE</scope>
</reference>
<dbReference type="AlphaFoldDB" id="A0A8H3GAR4"/>
<accession>A0A8H3GAR4</accession>
<dbReference type="PANTHER" id="PTHR37534">
    <property type="entry name" value="TRANSCRIPTIONAL ACTIVATOR PROTEIN UGA3"/>
    <property type="match status" value="1"/>
</dbReference>
<feature type="compositionally biased region" description="Basic residues" evidence="3">
    <location>
        <begin position="16"/>
        <end position="25"/>
    </location>
</feature>
<feature type="compositionally biased region" description="Basic and acidic residues" evidence="3">
    <location>
        <begin position="26"/>
        <end position="36"/>
    </location>
</feature>
<feature type="region of interest" description="Disordered" evidence="3">
    <location>
        <begin position="73"/>
        <end position="101"/>
    </location>
</feature>
<gene>
    <name evidence="4" type="ORF">HETSPECPRED_010269</name>
</gene>
<protein>
    <submittedName>
        <fullName evidence="4">Uncharacterized protein</fullName>
    </submittedName>
</protein>
<sequence length="520" mass="58159">MDNGEKERAVLDSFKRTVKQTSRRKTASESSKRPDPIVRIAPKFATLSEDLSSSEPASRPQVGAGVALDHASVQERGVSMPRVESVPSSPNLGDECDSRATSTTSPDDFILLMHFLDSVFPLQYPMYKPEISEGGRGWLLSLLLRAKPFYHAALTTSAYHRRSVILAKVGHSHHVPALAQPGTHSDFCVKLAGQLEQIDSLEIESGMMAAVVQSVFLELFSVNGNKWRSRLDAAVRMYQNGYGKNIFPFRPAEYSSSARREDRSFSESDTVAVEEAAIYRFLTLIIVWLDIISSITVGRSPQLLRYHTQIVTADAQMKFEKLMGCENWVMLLIGRIAALQEIKIQAMQQEEFDCSELRQDVADIGRQIQDGLSSLTFGSPYISEKDSTSKLATTIDSPRLVTHIFAYTASIYLHLVTEGFENLEVLSTTISEAISLLQTQTSAQTLPAFVTPLYIIGSVARQEEIPFFRDIFSSPPVLDLSLRHRERILPVLEEIWSKRQTGSFFAWDDSLELTQEILLI</sequence>
<comment type="subcellular location">
    <subcellularLocation>
        <location evidence="1">Nucleus</location>
    </subcellularLocation>
</comment>
<evidence type="ECO:0000256" key="3">
    <source>
        <dbReference type="SAM" id="MobiDB-lite"/>
    </source>
</evidence>
<dbReference type="Proteomes" id="UP000664521">
    <property type="component" value="Unassembled WGS sequence"/>
</dbReference>
<keyword evidence="5" id="KW-1185">Reference proteome</keyword>
<dbReference type="GO" id="GO:0000976">
    <property type="term" value="F:transcription cis-regulatory region binding"/>
    <property type="evidence" value="ECO:0007669"/>
    <property type="project" value="TreeGrafter"/>
</dbReference>
<feature type="compositionally biased region" description="Basic and acidic residues" evidence="3">
    <location>
        <begin position="1"/>
        <end position="15"/>
    </location>
</feature>
<dbReference type="Pfam" id="PF11951">
    <property type="entry name" value="Fungal_trans_2"/>
    <property type="match status" value="1"/>
</dbReference>
<evidence type="ECO:0000256" key="2">
    <source>
        <dbReference type="ARBA" id="ARBA00023242"/>
    </source>
</evidence>
<dbReference type="OrthoDB" id="5213892at2759"/>
<proteinExistence type="predicted"/>
<dbReference type="GO" id="GO:0005634">
    <property type="term" value="C:nucleus"/>
    <property type="evidence" value="ECO:0007669"/>
    <property type="project" value="UniProtKB-SubCell"/>
</dbReference>
<name>A0A8H3GAR4_9LECA</name>
<evidence type="ECO:0000313" key="4">
    <source>
        <dbReference type="EMBL" id="CAF9936238.1"/>
    </source>
</evidence>
<comment type="caution">
    <text evidence="4">The sequence shown here is derived from an EMBL/GenBank/DDBJ whole genome shotgun (WGS) entry which is preliminary data.</text>
</comment>
<feature type="region of interest" description="Disordered" evidence="3">
    <location>
        <begin position="1"/>
        <end position="40"/>
    </location>
</feature>
<evidence type="ECO:0000256" key="1">
    <source>
        <dbReference type="ARBA" id="ARBA00004123"/>
    </source>
</evidence>
<organism evidence="4 5">
    <name type="scientific">Heterodermia speciosa</name>
    <dbReference type="NCBI Taxonomy" id="116794"/>
    <lineage>
        <taxon>Eukaryota</taxon>
        <taxon>Fungi</taxon>
        <taxon>Dikarya</taxon>
        <taxon>Ascomycota</taxon>
        <taxon>Pezizomycotina</taxon>
        <taxon>Lecanoromycetes</taxon>
        <taxon>OSLEUM clade</taxon>
        <taxon>Lecanoromycetidae</taxon>
        <taxon>Caliciales</taxon>
        <taxon>Physciaceae</taxon>
        <taxon>Heterodermia</taxon>
    </lineage>
</organism>
<evidence type="ECO:0000313" key="5">
    <source>
        <dbReference type="Proteomes" id="UP000664521"/>
    </source>
</evidence>
<dbReference type="PANTHER" id="PTHR37534:SF26">
    <property type="entry name" value="TRANSCRIPTION FACTOR, PUTATIVE-RELATED"/>
    <property type="match status" value="1"/>
</dbReference>
<dbReference type="GO" id="GO:0045944">
    <property type="term" value="P:positive regulation of transcription by RNA polymerase II"/>
    <property type="evidence" value="ECO:0007669"/>
    <property type="project" value="TreeGrafter"/>
</dbReference>
<dbReference type="InterPro" id="IPR021858">
    <property type="entry name" value="Fun_TF"/>
</dbReference>
<dbReference type="GO" id="GO:0003700">
    <property type="term" value="F:DNA-binding transcription factor activity"/>
    <property type="evidence" value="ECO:0007669"/>
    <property type="project" value="TreeGrafter"/>
</dbReference>